<evidence type="ECO:0000313" key="2">
    <source>
        <dbReference type="EMBL" id="QLK00500.1"/>
    </source>
</evidence>
<dbReference type="Gene3D" id="3.40.50.1820">
    <property type="entry name" value="alpha/beta hydrolase"/>
    <property type="match status" value="1"/>
</dbReference>
<organism evidence="2">
    <name type="scientific">Micromonospora carbonacea</name>
    <dbReference type="NCBI Taxonomy" id="47853"/>
    <lineage>
        <taxon>Bacteria</taxon>
        <taxon>Bacillati</taxon>
        <taxon>Actinomycetota</taxon>
        <taxon>Actinomycetes</taxon>
        <taxon>Micromonosporales</taxon>
        <taxon>Micromonosporaceae</taxon>
        <taxon>Micromonospora</taxon>
    </lineage>
</organism>
<keyword evidence="2" id="KW-0378">Hydrolase</keyword>
<dbReference type="EMBL" id="CP058905">
    <property type="protein sequence ID" value="QLK00500.1"/>
    <property type="molecule type" value="Genomic_DNA"/>
</dbReference>
<dbReference type="Pfam" id="PF00975">
    <property type="entry name" value="Thioesterase"/>
    <property type="match status" value="1"/>
</dbReference>
<sequence length="276" mass="29791">MPDSLPNTVVAMRETGTRTPLFCVHPVSGSAYSYLGLAGLLGDDQPVYGFEAPGYDDDRPPARTLRELSEYYVSLLCTHWPGRPVTLLGWSFGGVVAYDMAQQLVAAGVAVPALVLVDADVPYRAPLPPEKAMLLKFLHDLTAVAHTSTDAAASSTPLAGELDAIVGPQPADADPAAVFDAIECAAILPEEVDAEMLLQRYRIFRAHVAALFDFEVRTPYHGPVTLIRAAKSPDDQMRWDRVAPDLRKYTLEGDHHSIWTGNGLSTIAGIVAGLQR</sequence>
<dbReference type="InterPro" id="IPR029058">
    <property type="entry name" value="AB_hydrolase_fold"/>
</dbReference>
<gene>
    <name evidence="2" type="ORF">HZU44_10955</name>
</gene>
<evidence type="ECO:0000259" key="1">
    <source>
        <dbReference type="SMART" id="SM00824"/>
    </source>
</evidence>
<reference evidence="2" key="1">
    <citation type="submission" date="2020-08" db="EMBL/GenBank/DDBJ databases">
        <title>A bifunctional nitrone conjugated secondary metabolite targeting the ribosome.</title>
        <authorList>
            <person name="Limbrick E.M."/>
            <person name="Graf M."/>
            <person name="Derewacz D.K."/>
            <person name="Nguyen F."/>
            <person name="Spraggins J.M."/>
            <person name="Wieland M."/>
            <person name="Ynigez-Gutierrez A.E."/>
            <person name="Reisman B.J."/>
            <person name="Zinshteyn B."/>
            <person name="McCulloch K."/>
            <person name="Iverson T.M."/>
            <person name="Green R."/>
            <person name="Wilson D.N."/>
            <person name="Bachmann B.O."/>
        </authorList>
    </citation>
    <scope>NUCLEOTIDE SEQUENCE</scope>
    <source>
        <strain evidence="2">Africana</strain>
    </source>
</reference>
<dbReference type="SMART" id="SM00824">
    <property type="entry name" value="PKS_TE"/>
    <property type="match status" value="1"/>
</dbReference>
<dbReference type="InterPro" id="IPR001031">
    <property type="entry name" value="Thioesterase"/>
</dbReference>
<accession>A0A7D5YAM3</accession>
<proteinExistence type="predicted"/>
<protein>
    <submittedName>
        <fullName evidence="2">Alpha/beta fold hydrolase</fullName>
    </submittedName>
</protein>
<name>A0A7D5YAM3_9ACTN</name>
<dbReference type="GO" id="GO:0016787">
    <property type="term" value="F:hydrolase activity"/>
    <property type="evidence" value="ECO:0007669"/>
    <property type="project" value="UniProtKB-KW"/>
</dbReference>
<dbReference type="InterPro" id="IPR020802">
    <property type="entry name" value="TesA-like"/>
</dbReference>
<feature type="domain" description="Thioesterase TesA-like" evidence="1">
    <location>
        <begin position="22"/>
        <end position="274"/>
    </location>
</feature>
<dbReference type="SUPFAM" id="SSF53474">
    <property type="entry name" value="alpha/beta-Hydrolases"/>
    <property type="match status" value="1"/>
</dbReference>
<dbReference type="AlphaFoldDB" id="A0A7D5YAM3"/>